<dbReference type="GO" id="GO:0046872">
    <property type="term" value="F:metal ion binding"/>
    <property type="evidence" value="ECO:0007669"/>
    <property type="project" value="UniProtKB-UniRule"/>
</dbReference>
<feature type="transmembrane region" description="Helical" evidence="16">
    <location>
        <begin position="30"/>
        <end position="59"/>
    </location>
</feature>
<dbReference type="AlphaFoldDB" id="A0A5B9ILU8"/>
<evidence type="ECO:0000259" key="17">
    <source>
        <dbReference type="PROSITE" id="PS51002"/>
    </source>
</evidence>
<evidence type="ECO:0000256" key="13">
    <source>
        <dbReference type="ARBA" id="ARBA00023136"/>
    </source>
</evidence>
<proteinExistence type="inferred from homology"/>
<dbReference type="InterPro" id="IPR027387">
    <property type="entry name" value="Cytb/b6-like_sf"/>
</dbReference>
<feature type="binding site" description="axial binding residue" evidence="15">
    <location>
        <position position="186"/>
    </location>
    <ligand>
        <name>heme b</name>
        <dbReference type="ChEBI" id="CHEBI:60344"/>
        <label>b562</label>
    </ligand>
    <ligandPart>
        <name>Fe</name>
        <dbReference type="ChEBI" id="CHEBI:18248"/>
    </ligandPart>
</feature>
<comment type="function">
    <text evidence="16">Component of the ubiquinol-cytochrome c reductase complex (complex III or cytochrome b-c1 complex) that is part of the mitochondrial respiratory chain. The b-c1 complex mediates electron transfer from ubiquinol to cytochrome c. Contributes to the generation of a proton gradient across the mitochondrial membrane that is then used for ATP synthesis.</text>
</comment>
<evidence type="ECO:0000256" key="11">
    <source>
        <dbReference type="ARBA" id="ARBA00023004"/>
    </source>
</evidence>
<dbReference type="InterPro" id="IPR036150">
    <property type="entry name" value="Cyt_b/b6_C_sf"/>
</dbReference>
<dbReference type="GO" id="GO:0008121">
    <property type="term" value="F:quinol-cytochrome-c reductase activity"/>
    <property type="evidence" value="ECO:0007669"/>
    <property type="project" value="InterPro"/>
</dbReference>
<keyword evidence="12 16" id="KW-0496">Mitochondrion</keyword>
<dbReference type="Gene3D" id="1.20.810.10">
    <property type="entry name" value="Cytochrome Bc1 Complex, Chain C"/>
    <property type="match status" value="1"/>
</dbReference>
<keyword evidence="4 15" id="KW-0349">Heme</keyword>
<dbReference type="InterPro" id="IPR048259">
    <property type="entry name" value="Cytochrome_b_N_euk/bac"/>
</dbReference>
<dbReference type="GO" id="GO:0045275">
    <property type="term" value="C:respiratory chain complex III"/>
    <property type="evidence" value="ECO:0007669"/>
    <property type="project" value="InterPro"/>
</dbReference>
<dbReference type="PANTHER" id="PTHR19271">
    <property type="entry name" value="CYTOCHROME B"/>
    <property type="match status" value="1"/>
</dbReference>
<dbReference type="GeneID" id="41791351"/>
<feature type="domain" description="Cytochrome b/b6 N-terminal region profile" evidence="17">
    <location>
        <begin position="1"/>
        <end position="213"/>
    </location>
</feature>
<evidence type="ECO:0000256" key="1">
    <source>
        <dbReference type="ARBA" id="ARBA00004448"/>
    </source>
</evidence>
<evidence type="ECO:0000256" key="14">
    <source>
        <dbReference type="PIRSR" id="PIRSR038885-1"/>
    </source>
</evidence>
<feature type="domain" description="Cytochrome b/b6 C-terminal region profile" evidence="18">
    <location>
        <begin position="214"/>
        <end position="375"/>
    </location>
</feature>
<keyword evidence="3 16" id="KW-0813">Transport</keyword>
<feature type="transmembrane region" description="Helical" evidence="16">
    <location>
        <begin position="144"/>
        <end position="169"/>
    </location>
</feature>
<comment type="cofactor">
    <cofactor evidence="16">
        <name>heme b</name>
        <dbReference type="ChEBI" id="CHEBI:60344"/>
    </cofactor>
    <text evidence="16">Binds 2 heme groups non-covalently.</text>
</comment>
<feature type="transmembrane region" description="Helical" evidence="16">
    <location>
        <begin position="292"/>
        <end position="312"/>
    </location>
</feature>
<keyword evidence="9 16" id="KW-0249">Electron transport</keyword>
<comment type="cofactor">
    <cofactor evidence="15">
        <name>heme</name>
        <dbReference type="ChEBI" id="CHEBI:30413"/>
    </cofactor>
    <text evidence="15">Binds 2 heme groups non-covalently.</text>
</comment>
<comment type="similarity">
    <text evidence="16">Belongs to the cytochrome b family.</text>
</comment>
<feature type="transmembrane region" description="Helical" evidence="16">
    <location>
        <begin position="114"/>
        <end position="137"/>
    </location>
</feature>
<dbReference type="Pfam" id="PF00033">
    <property type="entry name" value="Cytochrome_B"/>
    <property type="match status" value="1"/>
</dbReference>
<evidence type="ECO:0000256" key="15">
    <source>
        <dbReference type="PIRSR" id="PIRSR038885-2"/>
    </source>
</evidence>
<name>A0A5B9ILU8_9STRA</name>
<dbReference type="CDD" id="cd00284">
    <property type="entry name" value="Cytochrome_b_N"/>
    <property type="match status" value="1"/>
</dbReference>
<dbReference type="RefSeq" id="YP_009688819.1">
    <property type="nucleotide sequence ID" value="NC_044635.1"/>
</dbReference>
<feature type="binding site" evidence="14">
    <location>
        <position position="205"/>
    </location>
    <ligand>
        <name>a ubiquinone</name>
        <dbReference type="ChEBI" id="CHEBI:16389"/>
    </ligand>
</feature>
<dbReference type="SUPFAM" id="SSF81648">
    <property type="entry name" value="a domain/subunit of cytochrome bc1 complex (Ubiquinol-cytochrome c reductase)"/>
    <property type="match status" value="1"/>
</dbReference>
<dbReference type="InterPro" id="IPR005797">
    <property type="entry name" value="Cyt_b/b6_N"/>
</dbReference>
<dbReference type="InterPro" id="IPR030689">
    <property type="entry name" value="Cytochrome_b"/>
</dbReference>
<keyword evidence="5 16" id="KW-0679">Respiratory chain</keyword>
<feature type="transmembrane region" description="Helical" evidence="16">
    <location>
        <begin position="80"/>
        <end position="102"/>
    </location>
</feature>
<keyword evidence="8" id="KW-0999">Mitochondrion inner membrane</keyword>
<protein>
    <recommendedName>
        <fullName evidence="2 16">Cytochrome b</fullName>
    </recommendedName>
</protein>
<keyword evidence="10 16" id="KW-1133">Transmembrane helix</keyword>
<comment type="subcellular location">
    <subcellularLocation>
        <location evidence="1">Mitochondrion inner membrane</location>
        <topology evidence="1">Multi-pass membrane protein</topology>
    </subcellularLocation>
</comment>
<dbReference type="InterPro" id="IPR048260">
    <property type="entry name" value="Cytochrome_b_C_euk/bac"/>
</dbReference>
<reference evidence="19" key="1">
    <citation type="journal article" date="2019" name="Microorganisms">
        <title>Morphology, Ultrastructure, and Mitochondrial Genome of the Marine Non-Photosynthetic Bicosoecid Cafileria marina Gen. et sp. nov.</title>
        <authorList>
            <person name="Jirsova D."/>
            <person name="Fussy Z."/>
            <person name="Richtova J."/>
            <person name="Gruber A."/>
            <person name="Obornik M."/>
        </authorList>
    </citation>
    <scope>NUCLEOTIDE SEQUENCE</scope>
    <source>
        <strain evidence="19">Kf007</strain>
    </source>
</reference>
<evidence type="ECO:0000256" key="16">
    <source>
        <dbReference type="RuleBase" id="RU362117"/>
    </source>
</evidence>
<evidence type="ECO:0000256" key="7">
    <source>
        <dbReference type="ARBA" id="ARBA00022723"/>
    </source>
</evidence>
<feature type="transmembrane region" description="Helical" evidence="16">
    <location>
        <begin position="7"/>
        <end position="24"/>
    </location>
</feature>
<evidence type="ECO:0000313" key="19">
    <source>
        <dbReference type="EMBL" id="QEF30243.1"/>
    </source>
</evidence>
<evidence type="ECO:0000256" key="8">
    <source>
        <dbReference type="ARBA" id="ARBA00022792"/>
    </source>
</evidence>
<dbReference type="GO" id="GO:0016491">
    <property type="term" value="F:oxidoreductase activity"/>
    <property type="evidence" value="ECO:0007669"/>
    <property type="project" value="UniProtKB-UniRule"/>
</dbReference>
<dbReference type="SUPFAM" id="SSF81342">
    <property type="entry name" value="Transmembrane di-heme cytochromes"/>
    <property type="match status" value="1"/>
</dbReference>
<feature type="transmembrane region" description="Helical" evidence="16">
    <location>
        <begin position="224"/>
        <end position="248"/>
    </location>
</feature>
<dbReference type="PIRSF" id="PIRSF038885">
    <property type="entry name" value="COB"/>
    <property type="match status" value="1"/>
</dbReference>
<feature type="binding site" description="axial binding residue" evidence="15">
    <location>
        <position position="85"/>
    </location>
    <ligand>
        <name>heme b</name>
        <dbReference type="ChEBI" id="CHEBI:60344"/>
        <label>b562</label>
    </ligand>
    <ligandPart>
        <name>Fe</name>
        <dbReference type="ChEBI" id="CHEBI:18248"/>
    </ligandPart>
</feature>
<evidence type="ECO:0000256" key="4">
    <source>
        <dbReference type="ARBA" id="ARBA00022617"/>
    </source>
</evidence>
<gene>
    <name evidence="19" type="primary">cob</name>
</gene>
<evidence type="ECO:0000256" key="10">
    <source>
        <dbReference type="ARBA" id="ARBA00022989"/>
    </source>
</evidence>
<dbReference type="EMBL" id="MK702077">
    <property type="protein sequence ID" value="QEF30243.1"/>
    <property type="molecule type" value="Genomic_DNA"/>
</dbReference>
<feature type="transmembrane region" description="Helical" evidence="16">
    <location>
        <begin position="324"/>
        <end position="343"/>
    </location>
</feature>
<dbReference type="PROSITE" id="PS51003">
    <property type="entry name" value="CYTB_CTER"/>
    <property type="match status" value="1"/>
</dbReference>
<evidence type="ECO:0000256" key="12">
    <source>
        <dbReference type="ARBA" id="ARBA00023128"/>
    </source>
</evidence>
<keyword evidence="13 16" id="KW-0472">Membrane</keyword>
<dbReference type="GO" id="GO:0005743">
    <property type="term" value="C:mitochondrial inner membrane"/>
    <property type="evidence" value="ECO:0007669"/>
    <property type="project" value="UniProtKB-SubCell"/>
</dbReference>
<keyword evidence="7 15" id="KW-0479">Metal-binding</keyword>
<evidence type="ECO:0000256" key="5">
    <source>
        <dbReference type="ARBA" id="ARBA00022660"/>
    </source>
</evidence>
<geneLocation type="mitochondrion" evidence="19"/>
<feature type="transmembrane region" description="Helical" evidence="16">
    <location>
        <begin position="181"/>
        <end position="203"/>
    </location>
</feature>
<feature type="transmembrane region" description="Helical" evidence="16">
    <location>
        <begin position="349"/>
        <end position="369"/>
    </location>
</feature>
<evidence type="ECO:0000256" key="3">
    <source>
        <dbReference type="ARBA" id="ARBA00022448"/>
    </source>
</evidence>
<evidence type="ECO:0000256" key="2">
    <source>
        <dbReference type="ARBA" id="ARBA00013531"/>
    </source>
</evidence>
<feature type="binding site" description="axial binding residue" evidence="15">
    <location>
        <position position="99"/>
    </location>
    <ligand>
        <name>heme b</name>
        <dbReference type="ChEBI" id="CHEBI:60344"/>
        <label>b566</label>
    </ligand>
    <ligandPart>
        <name>Fe</name>
        <dbReference type="ChEBI" id="CHEBI:18248"/>
    </ligandPart>
</feature>
<accession>A0A5B9ILU8</accession>
<evidence type="ECO:0000259" key="18">
    <source>
        <dbReference type="PROSITE" id="PS51003"/>
    </source>
</evidence>
<dbReference type="InterPro" id="IPR016174">
    <property type="entry name" value="Di-haem_cyt_TM"/>
</dbReference>
<evidence type="ECO:0000256" key="9">
    <source>
        <dbReference type="ARBA" id="ARBA00022982"/>
    </source>
</evidence>
<keyword evidence="11 15" id="KW-0408">Iron</keyword>
<dbReference type="InterPro" id="IPR005798">
    <property type="entry name" value="Cyt_b/b6_C"/>
</dbReference>
<dbReference type="Pfam" id="PF00032">
    <property type="entry name" value="Cytochrom_B_C"/>
    <property type="match status" value="1"/>
</dbReference>
<dbReference type="CDD" id="cd00290">
    <property type="entry name" value="cytochrome_b_C"/>
    <property type="match status" value="1"/>
</dbReference>
<sequence length="375" mass="42998">MKLNKKILNTLLGGTLGNHIWLYPTPINLTYFWSFGSLAGLILISQIVTGILLAMHYTANIHNSFSDLEHIMRDVVGGYGLRYIHANGASMFFIIVYTHMARGLYYGSYNEPRYILWVSGVILFLLMMATAFMGYVLPWGQMSFWGATVITNLFSAIPEVGNSIVQLLWGGFSVDNPTLNRFFSLHFTLPFLIAGVAGLHLVLLHEFGSNNPLGINTIIEKISFFTYFWIKDFYSLLLLILLFGMFVVNLPNTLGHPDNYIEAQPLVTPTHIVPEWYFLPFYAILRAIPDKLSGVISMFWSIVILLFLPWFDSSPIRSNFFKPFMLYCFIFFVLIMLTLGWLGQEEVDYPFLQFSTIISFLYFVYFKVLTLDNLI</sequence>
<evidence type="ECO:0000256" key="6">
    <source>
        <dbReference type="ARBA" id="ARBA00022692"/>
    </source>
</evidence>
<keyword evidence="6 16" id="KW-0812">Transmembrane</keyword>
<dbReference type="PROSITE" id="PS51002">
    <property type="entry name" value="CYTB_NTER"/>
    <property type="match status" value="1"/>
</dbReference>
<dbReference type="GO" id="GO:0006122">
    <property type="term" value="P:mitochondrial electron transport, ubiquinol to cytochrome c"/>
    <property type="evidence" value="ECO:0007669"/>
    <property type="project" value="TreeGrafter"/>
</dbReference>
<feature type="binding site" description="axial binding residue" evidence="15">
    <location>
        <position position="200"/>
    </location>
    <ligand>
        <name>heme b</name>
        <dbReference type="ChEBI" id="CHEBI:60344"/>
        <label>b566</label>
    </ligand>
    <ligandPart>
        <name>Fe</name>
        <dbReference type="ChEBI" id="CHEBI:18248"/>
    </ligandPart>
</feature>
<organism evidence="19">
    <name type="scientific">Cafileria marina</name>
    <dbReference type="NCBI Taxonomy" id="2557541"/>
    <lineage>
        <taxon>Eukaryota</taxon>
        <taxon>Sar</taxon>
        <taxon>Stramenopiles</taxon>
        <taxon>Bigyra</taxon>
        <taxon>Opalozoa</taxon>
        <taxon>Bicosoecida</taxon>
        <taxon>Cafileria</taxon>
    </lineage>
</organism>
<dbReference type="PANTHER" id="PTHR19271:SF16">
    <property type="entry name" value="CYTOCHROME B"/>
    <property type="match status" value="1"/>
</dbReference>